<dbReference type="GO" id="GO:0022857">
    <property type="term" value="F:transmembrane transporter activity"/>
    <property type="evidence" value="ECO:0007669"/>
    <property type="project" value="InterPro"/>
</dbReference>
<proteinExistence type="predicted"/>
<organism evidence="5 6">
    <name type="scientific">Desulfurella multipotens</name>
    <dbReference type="NCBI Taxonomy" id="79269"/>
    <lineage>
        <taxon>Bacteria</taxon>
        <taxon>Pseudomonadati</taxon>
        <taxon>Campylobacterota</taxon>
        <taxon>Desulfurellia</taxon>
        <taxon>Desulfurellales</taxon>
        <taxon>Desulfurellaceae</taxon>
        <taxon>Desulfurella</taxon>
    </lineage>
</organism>
<feature type="transmembrane region" description="Helical" evidence="4">
    <location>
        <begin position="240"/>
        <end position="258"/>
    </location>
</feature>
<feature type="transmembrane region" description="Helical" evidence="4">
    <location>
        <begin position="203"/>
        <end position="228"/>
    </location>
</feature>
<gene>
    <name evidence="5" type="ORF">SAMN05660835_00127</name>
</gene>
<evidence type="ECO:0000256" key="2">
    <source>
        <dbReference type="ARBA" id="ARBA00022989"/>
    </source>
</evidence>
<dbReference type="InterPro" id="IPR052714">
    <property type="entry name" value="MFS_Exporter"/>
</dbReference>
<dbReference type="PANTHER" id="PTHR23531:SF1">
    <property type="entry name" value="QUINOLENE RESISTANCE PROTEIN NORA"/>
    <property type="match status" value="1"/>
</dbReference>
<feature type="transmembrane region" description="Helical" evidence="4">
    <location>
        <begin position="327"/>
        <end position="351"/>
    </location>
</feature>
<protein>
    <submittedName>
        <fullName evidence="5">Predicted arabinose efflux permease, MFS family</fullName>
    </submittedName>
</protein>
<dbReference type="RefSeq" id="WP_092127429.1">
    <property type="nucleotide sequence ID" value="NZ_FMYU01000001.1"/>
</dbReference>
<dbReference type="OrthoDB" id="9554242at2"/>
<keyword evidence="1 4" id="KW-0812">Transmembrane</keyword>
<dbReference type="PANTHER" id="PTHR23531">
    <property type="entry name" value="QUINOLENE RESISTANCE PROTEIN NORA"/>
    <property type="match status" value="1"/>
</dbReference>
<dbReference type="Pfam" id="PF07690">
    <property type="entry name" value="MFS_1"/>
    <property type="match status" value="2"/>
</dbReference>
<evidence type="ECO:0000313" key="5">
    <source>
        <dbReference type="EMBL" id="SDB98064.1"/>
    </source>
</evidence>
<feature type="transmembrane region" description="Helical" evidence="4">
    <location>
        <begin position="270"/>
        <end position="286"/>
    </location>
</feature>
<evidence type="ECO:0000313" key="6">
    <source>
        <dbReference type="Proteomes" id="UP000199411"/>
    </source>
</evidence>
<dbReference type="EMBL" id="FMYU01000001">
    <property type="protein sequence ID" value="SDB98064.1"/>
    <property type="molecule type" value="Genomic_DNA"/>
</dbReference>
<sequence>MKKKINLIFIVLIIISMTFALRASNNMLFTMVPLLGKYYLNFTTWQIGILSSLFGVFPFLVSAFLNAKLKSSSRKKFFVFSAFLYFASFIMFYYSNSVNIWFLVSIAGFSLGALMPNIITAAGLCEDRLKRERIIAIYTITLSTSLIIGPIIESFLLKFVNLRESFLIFAIFPFIAFLMSFFIQFPDESKAEAEKVMVIKNPYFLGAIISILIYNIPFATLIAFGGIYAKDEFGLDISTINLYFSLFFTSSFLGRLYLVIKPPEKIFHDMIFSGILTIGGIFLMIISNSPFIFAVSLFILGFPHGFTFVLSLISLSRGFDVSQRNIANSYFFSTVNIIGTLTPLIFGYILNFINIKMLFYLLLPFAFVFLSLLVLKLKSSKFI</sequence>
<dbReference type="Proteomes" id="UP000199411">
    <property type="component" value="Unassembled WGS sequence"/>
</dbReference>
<keyword evidence="6" id="KW-1185">Reference proteome</keyword>
<feature type="transmembrane region" description="Helical" evidence="4">
    <location>
        <begin position="100"/>
        <end position="124"/>
    </location>
</feature>
<dbReference type="Gene3D" id="1.20.1250.20">
    <property type="entry name" value="MFS general substrate transporter like domains"/>
    <property type="match status" value="1"/>
</dbReference>
<feature type="transmembrane region" description="Helical" evidence="4">
    <location>
        <begin position="166"/>
        <end position="183"/>
    </location>
</feature>
<evidence type="ECO:0000256" key="3">
    <source>
        <dbReference type="ARBA" id="ARBA00023136"/>
    </source>
</evidence>
<evidence type="ECO:0000256" key="1">
    <source>
        <dbReference type="ARBA" id="ARBA00022692"/>
    </source>
</evidence>
<evidence type="ECO:0000256" key="4">
    <source>
        <dbReference type="SAM" id="Phobius"/>
    </source>
</evidence>
<dbReference type="InterPro" id="IPR011701">
    <property type="entry name" value="MFS"/>
</dbReference>
<feature type="transmembrane region" description="Helical" evidence="4">
    <location>
        <begin position="357"/>
        <end position="375"/>
    </location>
</feature>
<dbReference type="InterPro" id="IPR036259">
    <property type="entry name" value="MFS_trans_sf"/>
</dbReference>
<dbReference type="AlphaFoldDB" id="A0A1G6HV25"/>
<feature type="transmembrane region" description="Helical" evidence="4">
    <location>
        <begin position="77"/>
        <end position="94"/>
    </location>
</feature>
<keyword evidence="3 4" id="KW-0472">Membrane</keyword>
<feature type="transmembrane region" description="Helical" evidence="4">
    <location>
        <begin position="292"/>
        <end position="315"/>
    </location>
</feature>
<dbReference type="SUPFAM" id="SSF103473">
    <property type="entry name" value="MFS general substrate transporter"/>
    <property type="match status" value="1"/>
</dbReference>
<feature type="transmembrane region" description="Helical" evidence="4">
    <location>
        <begin position="136"/>
        <end position="160"/>
    </location>
</feature>
<feature type="transmembrane region" description="Helical" evidence="4">
    <location>
        <begin position="44"/>
        <end position="65"/>
    </location>
</feature>
<accession>A0A1G6HV25</accession>
<keyword evidence="2 4" id="KW-1133">Transmembrane helix</keyword>
<name>A0A1G6HV25_9BACT</name>
<reference evidence="6" key="1">
    <citation type="submission" date="2016-10" db="EMBL/GenBank/DDBJ databases">
        <authorList>
            <person name="Varghese N."/>
            <person name="Submissions S."/>
        </authorList>
    </citation>
    <scope>NUCLEOTIDE SEQUENCE [LARGE SCALE GENOMIC DNA]</scope>
    <source>
        <strain evidence="6">DSM 8415</strain>
    </source>
</reference>